<reference evidence="4" key="2">
    <citation type="submission" date="2023-06" db="EMBL/GenBank/DDBJ databases">
        <authorList>
            <consortium name="Lawrence Berkeley National Laboratory"/>
            <person name="Haridas S."/>
            <person name="Hensen N."/>
            <person name="Bonometti L."/>
            <person name="Westerberg I."/>
            <person name="Brannstrom I.O."/>
            <person name="Guillou S."/>
            <person name="Cros-Aarteil S."/>
            <person name="Calhoun S."/>
            <person name="Kuo A."/>
            <person name="Mondo S."/>
            <person name="Pangilinan J."/>
            <person name="Riley R."/>
            <person name="LaButti K."/>
            <person name="Andreopoulos B."/>
            <person name="Lipzen A."/>
            <person name="Chen C."/>
            <person name="Yanf M."/>
            <person name="Daum C."/>
            <person name="Ng V."/>
            <person name="Clum A."/>
            <person name="Steindorff A."/>
            <person name="Ohm R."/>
            <person name="Martin F."/>
            <person name="Silar P."/>
            <person name="Natvig D."/>
            <person name="Lalanne C."/>
            <person name="Gautier V."/>
            <person name="Ament-velasquez S.L."/>
            <person name="Kruys A."/>
            <person name="Hutchinson M.I."/>
            <person name="Powell A.J."/>
            <person name="Barry K."/>
            <person name="Miller A.N."/>
            <person name="Grigoriev I.V."/>
            <person name="Debuchy R."/>
            <person name="Gladieux P."/>
            <person name="Thoren M.H."/>
            <person name="Johannesson H."/>
        </authorList>
    </citation>
    <scope>NUCLEOTIDE SEQUENCE</scope>
    <source>
        <strain evidence="4">CBS 232.78</strain>
    </source>
</reference>
<evidence type="ECO:0000256" key="2">
    <source>
        <dbReference type="SAM" id="MobiDB-lite"/>
    </source>
</evidence>
<feature type="compositionally biased region" description="Low complexity" evidence="2">
    <location>
        <begin position="374"/>
        <end position="387"/>
    </location>
</feature>
<proteinExistence type="predicted"/>
<dbReference type="PANTHER" id="PTHR11138">
    <property type="entry name" value="METHIONYL-TRNA FORMYLTRANSFERASE"/>
    <property type="match status" value="1"/>
</dbReference>
<keyword evidence="4" id="KW-0808">Transferase</keyword>
<dbReference type="GO" id="GO:0005739">
    <property type="term" value="C:mitochondrion"/>
    <property type="evidence" value="ECO:0007669"/>
    <property type="project" value="TreeGrafter"/>
</dbReference>
<feature type="region of interest" description="Disordered" evidence="2">
    <location>
        <begin position="333"/>
        <end position="390"/>
    </location>
</feature>
<dbReference type="InterPro" id="IPR036477">
    <property type="entry name" value="Formyl_transf_N_sf"/>
</dbReference>
<dbReference type="SUPFAM" id="SSF53328">
    <property type="entry name" value="Formyltransferase"/>
    <property type="match status" value="1"/>
</dbReference>
<dbReference type="Gene3D" id="3.40.50.12230">
    <property type="match status" value="1"/>
</dbReference>
<sequence>MQAAEMLLQRIYRVPFAPLRLATSIRQPRIPQFFVATCLYSSSTTKVSDPLRILFCGSDEFSCASLRALHAEHKRNASLIRSIDVVVRPGKRTGRGLKVVHEAPIRKVADELGLAVHERDTFTGWNMPRPNSEPINLIVAVSFGLFVPPRLLTASQYGGLNVHPSFLPDLRGPAPLHHALLAKRTHTGVSLQTLSPLAFDAGTILAQTPLPGIPIPPSCTVTQLRDQLAPLGAEMLVRGLRDGVHAPPHEPVGWMPSSTSPPLKHAPKLTQADKQVLWSRSSAEDIALQSRVLGPVWTRALLHDGREKRLMLEDLSPAPQNTWPAQVISFVRTMQQQQQQQQKPASGVHHSSSSSSTDLSSAKEPPKTITWLEASPPTNSAASSSNNTRHHRKTPYFIDEATILVPMAKGGFLRIGSIKVEGDKSRNAATAIKPFSQEQEPVGSGSYFVDELIGLFLDPRLPDHFSSWLEDIDIDIF</sequence>
<reference evidence="4" key="1">
    <citation type="journal article" date="2023" name="Mol. Phylogenet. Evol.">
        <title>Genome-scale phylogeny and comparative genomics of the fungal order Sordariales.</title>
        <authorList>
            <person name="Hensen N."/>
            <person name="Bonometti L."/>
            <person name="Westerberg I."/>
            <person name="Brannstrom I.O."/>
            <person name="Guillou S."/>
            <person name="Cros-Aarteil S."/>
            <person name="Calhoun S."/>
            <person name="Haridas S."/>
            <person name="Kuo A."/>
            <person name="Mondo S."/>
            <person name="Pangilinan J."/>
            <person name="Riley R."/>
            <person name="LaButti K."/>
            <person name="Andreopoulos B."/>
            <person name="Lipzen A."/>
            <person name="Chen C."/>
            <person name="Yan M."/>
            <person name="Daum C."/>
            <person name="Ng V."/>
            <person name="Clum A."/>
            <person name="Steindorff A."/>
            <person name="Ohm R.A."/>
            <person name="Martin F."/>
            <person name="Silar P."/>
            <person name="Natvig D.O."/>
            <person name="Lalanne C."/>
            <person name="Gautier V."/>
            <person name="Ament-Velasquez S.L."/>
            <person name="Kruys A."/>
            <person name="Hutchinson M.I."/>
            <person name="Powell A.J."/>
            <person name="Barry K."/>
            <person name="Miller A.N."/>
            <person name="Grigoriev I.V."/>
            <person name="Debuchy R."/>
            <person name="Gladieux P."/>
            <person name="Hiltunen Thoren M."/>
            <person name="Johannesson H."/>
        </authorList>
    </citation>
    <scope>NUCLEOTIDE SEQUENCE</scope>
    <source>
        <strain evidence="4">CBS 232.78</strain>
    </source>
</reference>
<dbReference type="GO" id="GO:0004479">
    <property type="term" value="F:methionyl-tRNA formyltransferase activity"/>
    <property type="evidence" value="ECO:0007669"/>
    <property type="project" value="UniProtKB-EC"/>
</dbReference>
<protein>
    <recommendedName>
        <fullName evidence="1">methionyl-tRNA formyltransferase</fullName>
        <ecNumber evidence="1">2.1.2.9</ecNumber>
    </recommendedName>
</protein>
<dbReference type="PANTHER" id="PTHR11138:SF5">
    <property type="entry name" value="METHIONYL-TRNA FORMYLTRANSFERASE, MITOCHONDRIAL"/>
    <property type="match status" value="1"/>
</dbReference>
<evidence type="ECO:0000256" key="1">
    <source>
        <dbReference type="ARBA" id="ARBA00012261"/>
    </source>
</evidence>
<feature type="compositionally biased region" description="Low complexity" evidence="2">
    <location>
        <begin position="351"/>
        <end position="360"/>
    </location>
</feature>
<accession>A0AAE0KKQ0</accession>
<dbReference type="EMBL" id="JAULSW010000006">
    <property type="protein sequence ID" value="KAK3377851.1"/>
    <property type="molecule type" value="Genomic_DNA"/>
</dbReference>
<feature type="domain" description="Formyl transferase N-terminal" evidence="3">
    <location>
        <begin position="52"/>
        <end position="238"/>
    </location>
</feature>
<dbReference type="Pfam" id="PF00551">
    <property type="entry name" value="Formyl_trans_N"/>
    <property type="match status" value="1"/>
</dbReference>
<evidence type="ECO:0000313" key="5">
    <source>
        <dbReference type="Proteomes" id="UP001285441"/>
    </source>
</evidence>
<dbReference type="Proteomes" id="UP001285441">
    <property type="component" value="Unassembled WGS sequence"/>
</dbReference>
<dbReference type="CDD" id="cd08646">
    <property type="entry name" value="FMT_core_Met-tRNA-FMT_N"/>
    <property type="match status" value="1"/>
</dbReference>
<dbReference type="EC" id="2.1.2.9" evidence="1"/>
<gene>
    <name evidence="4" type="ORF">B0H63DRAFT_512027</name>
</gene>
<dbReference type="InterPro" id="IPR041711">
    <property type="entry name" value="Met-tRNA-FMT_N"/>
</dbReference>
<evidence type="ECO:0000259" key="3">
    <source>
        <dbReference type="Pfam" id="PF00551"/>
    </source>
</evidence>
<dbReference type="InterPro" id="IPR002376">
    <property type="entry name" value="Formyl_transf_N"/>
</dbReference>
<name>A0AAE0KKQ0_9PEZI</name>
<evidence type="ECO:0000313" key="4">
    <source>
        <dbReference type="EMBL" id="KAK3377851.1"/>
    </source>
</evidence>
<organism evidence="4 5">
    <name type="scientific">Podospora didyma</name>
    <dbReference type="NCBI Taxonomy" id="330526"/>
    <lineage>
        <taxon>Eukaryota</taxon>
        <taxon>Fungi</taxon>
        <taxon>Dikarya</taxon>
        <taxon>Ascomycota</taxon>
        <taxon>Pezizomycotina</taxon>
        <taxon>Sordariomycetes</taxon>
        <taxon>Sordariomycetidae</taxon>
        <taxon>Sordariales</taxon>
        <taxon>Podosporaceae</taxon>
        <taxon>Podospora</taxon>
    </lineage>
</organism>
<keyword evidence="5" id="KW-1185">Reference proteome</keyword>
<dbReference type="AlphaFoldDB" id="A0AAE0KKQ0"/>
<comment type="caution">
    <text evidence="4">The sequence shown here is derived from an EMBL/GenBank/DDBJ whole genome shotgun (WGS) entry which is preliminary data.</text>
</comment>